<comment type="caution">
    <text evidence="1">The sequence shown here is derived from an EMBL/GenBank/DDBJ whole genome shotgun (WGS) entry which is preliminary data.</text>
</comment>
<sequence>MTPARFLPPLAALLLWAGASAWAAPLPRWRPLDQLSVGDRSLAEQALAPHFGDDPRLWPDWLEVVGVMIPAGIDGNILIVRAPMLQACGGWGYTVFGPVNAADSRDRWGPEFCANTLFIVPHGLGAPDIQFDEEGFTADFRTWSHEPARWRWVGGQWLRFTPKAMAGASSRGGAAG</sequence>
<dbReference type="EMBL" id="MLJW01000387">
    <property type="protein sequence ID" value="OIQ88112.1"/>
    <property type="molecule type" value="Genomic_DNA"/>
</dbReference>
<dbReference type="AlphaFoldDB" id="A0A1J5QX18"/>
<protein>
    <submittedName>
        <fullName evidence="1">Uncharacterized protein</fullName>
    </submittedName>
</protein>
<reference evidence="1" key="1">
    <citation type="submission" date="2016-10" db="EMBL/GenBank/DDBJ databases">
        <title>Sequence of Gallionella enrichment culture.</title>
        <authorList>
            <person name="Poehlein A."/>
            <person name="Muehling M."/>
            <person name="Daniel R."/>
        </authorList>
    </citation>
    <scope>NUCLEOTIDE SEQUENCE</scope>
</reference>
<evidence type="ECO:0000313" key="1">
    <source>
        <dbReference type="EMBL" id="OIQ88112.1"/>
    </source>
</evidence>
<accession>A0A1J5QX18</accession>
<name>A0A1J5QX18_9ZZZZ</name>
<organism evidence="1">
    <name type="scientific">mine drainage metagenome</name>
    <dbReference type="NCBI Taxonomy" id="410659"/>
    <lineage>
        <taxon>unclassified sequences</taxon>
        <taxon>metagenomes</taxon>
        <taxon>ecological metagenomes</taxon>
    </lineage>
</organism>
<gene>
    <name evidence="1" type="ORF">GALL_300040</name>
</gene>
<proteinExistence type="predicted"/>